<accession>A0A212QQ11</accession>
<gene>
    <name evidence="1" type="ORF">SAMN02746019_00003360</name>
</gene>
<name>A0A212QQ11_9CHLR</name>
<dbReference type="InParanoid" id="A0A212QQ11"/>
<dbReference type="EMBL" id="FYEK01000015">
    <property type="protein sequence ID" value="SNB61561.1"/>
    <property type="molecule type" value="Genomic_DNA"/>
</dbReference>
<sequence length="204" mass="22391">MRGGVLLGGMIGIMLLAGCRAPAPARYAADFREGAPGWLLPRDPRFQARVEDGRLILTLQPARTVAWALSPFAFREGQVEVEATLLEGPMSADYGLILEAGPGRLYRFAVSADGYYGIFVYERGAWRIRMDWTPHEAIRVGRTTNHLRVRREGGAMVFWINGIEATRIPRDPGEEGGRVGVSIGTMAVGEAQVGFDRFLASRAQ</sequence>
<dbReference type="Gene3D" id="2.60.120.560">
    <property type="entry name" value="Exo-inulinase, domain 1"/>
    <property type="match status" value="1"/>
</dbReference>
<organism evidence="1 2">
    <name type="scientific">Thermoflexus hugenholtzii JAD2</name>
    <dbReference type="NCBI Taxonomy" id="877466"/>
    <lineage>
        <taxon>Bacteria</taxon>
        <taxon>Bacillati</taxon>
        <taxon>Chloroflexota</taxon>
        <taxon>Thermoflexia</taxon>
        <taxon>Thermoflexales</taxon>
        <taxon>Thermoflexaceae</taxon>
        <taxon>Thermoflexus</taxon>
    </lineage>
</organism>
<dbReference type="Proteomes" id="UP000197025">
    <property type="component" value="Unassembled WGS sequence"/>
</dbReference>
<evidence type="ECO:0008006" key="3">
    <source>
        <dbReference type="Google" id="ProtNLM"/>
    </source>
</evidence>
<dbReference type="RefSeq" id="WP_088570531.1">
    <property type="nucleotide sequence ID" value="NZ_FYEK01000015.1"/>
</dbReference>
<keyword evidence="2" id="KW-1185">Reference proteome</keyword>
<reference evidence="2" key="1">
    <citation type="submission" date="2017-06" db="EMBL/GenBank/DDBJ databases">
        <authorList>
            <person name="Varghese N."/>
            <person name="Submissions S."/>
        </authorList>
    </citation>
    <scope>NUCLEOTIDE SEQUENCE [LARGE SCALE GENOMIC DNA]</scope>
    <source>
        <strain evidence="2">JAD2</strain>
    </source>
</reference>
<dbReference type="PROSITE" id="PS51257">
    <property type="entry name" value="PROKAR_LIPOPROTEIN"/>
    <property type="match status" value="1"/>
</dbReference>
<evidence type="ECO:0000313" key="2">
    <source>
        <dbReference type="Proteomes" id="UP000197025"/>
    </source>
</evidence>
<proteinExistence type="predicted"/>
<dbReference type="AlphaFoldDB" id="A0A212QQ11"/>
<dbReference type="OrthoDB" id="163571at2"/>
<protein>
    <recommendedName>
        <fullName evidence="3">3-keto-disaccharide hydrolase domain-containing protein</fullName>
    </recommendedName>
</protein>
<evidence type="ECO:0000313" key="1">
    <source>
        <dbReference type="EMBL" id="SNB61561.1"/>
    </source>
</evidence>